<gene>
    <name evidence="2" type="ORF">AMATHDRAFT_11038</name>
</gene>
<evidence type="ECO:0000313" key="2">
    <source>
        <dbReference type="EMBL" id="PFH44729.1"/>
    </source>
</evidence>
<protein>
    <submittedName>
        <fullName evidence="2">Uncharacterized protein</fullName>
    </submittedName>
</protein>
<reference evidence="2 3" key="1">
    <citation type="submission" date="2014-02" db="EMBL/GenBank/DDBJ databases">
        <title>Transposable element dynamics among asymbiotic and ectomycorrhizal Amanita fungi.</title>
        <authorList>
            <consortium name="DOE Joint Genome Institute"/>
            <person name="Hess J."/>
            <person name="Skrede I."/>
            <person name="Wolfe B."/>
            <person name="LaButti K."/>
            <person name="Ohm R.A."/>
            <person name="Grigoriev I.V."/>
            <person name="Pringle A."/>
        </authorList>
    </citation>
    <scope>NUCLEOTIDE SEQUENCE [LARGE SCALE GENOMIC DNA]</scope>
    <source>
        <strain evidence="2 3">SKay4041</strain>
    </source>
</reference>
<dbReference type="EMBL" id="KZ302966">
    <property type="protein sequence ID" value="PFH44729.1"/>
    <property type="molecule type" value="Genomic_DNA"/>
</dbReference>
<evidence type="ECO:0000313" key="3">
    <source>
        <dbReference type="Proteomes" id="UP000242287"/>
    </source>
</evidence>
<accession>A0A2A9N622</accession>
<sequence length="322" mass="35325">MSSTTLSPLEIAHTHLKPVVADFEPFFGLNLKRNPIPDLEAKFIVANKIMANYIAALAQQEEHPPALKFQQFLCDVMRLLAEDAQDERWNYWLPPFPLGRTYFASHELPRKGENVLLLPKLKVVPLLSPAPSEASSRHIALYQVTPPPPEERPGHTRCLSEKARALSPNTSLVLASKKRALVISSNPSSEEEPTIPKKAKSMRSSKSGEPTTVGGSPGILTRSARLKTPTVKKSSPGFPLIKEAPIKTKPHNKAKHGCPAKKTVTLPSPEVLEMLAAPTTWLQACNHCRENGVFTTCTPHQIGQAEAALPLALGSYERKPFP</sequence>
<name>A0A2A9N622_9AGAR</name>
<organism evidence="2 3">
    <name type="scientific">Amanita thiersii Skay4041</name>
    <dbReference type="NCBI Taxonomy" id="703135"/>
    <lineage>
        <taxon>Eukaryota</taxon>
        <taxon>Fungi</taxon>
        <taxon>Dikarya</taxon>
        <taxon>Basidiomycota</taxon>
        <taxon>Agaricomycotina</taxon>
        <taxon>Agaricomycetes</taxon>
        <taxon>Agaricomycetidae</taxon>
        <taxon>Agaricales</taxon>
        <taxon>Pluteineae</taxon>
        <taxon>Amanitaceae</taxon>
        <taxon>Amanita</taxon>
    </lineage>
</organism>
<keyword evidence="3" id="KW-1185">Reference proteome</keyword>
<dbReference type="Proteomes" id="UP000242287">
    <property type="component" value="Unassembled WGS sequence"/>
</dbReference>
<evidence type="ECO:0000256" key="1">
    <source>
        <dbReference type="SAM" id="MobiDB-lite"/>
    </source>
</evidence>
<dbReference type="AlphaFoldDB" id="A0A2A9N622"/>
<feature type="region of interest" description="Disordered" evidence="1">
    <location>
        <begin position="184"/>
        <end position="243"/>
    </location>
</feature>
<proteinExistence type="predicted"/>
<feature type="compositionally biased region" description="Polar residues" evidence="1">
    <location>
        <begin position="204"/>
        <end position="214"/>
    </location>
</feature>